<organism evidence="2 3">
    <name type="scientific">Schizopora paradoxa</name>
    <dbReference type="NCBI Taxonomy" id="27342"/>
    <lineage>
        <taxon>Eukaryota</taxon>
        <taxon>Fungi</taxon>
        <taxon>Dikarya</taxon>
        <taxon>Basidiomycota</taxon>
        <taxon>Agaricomycotina</taxon>
        <taxon>Agaricomycetes</taxon>
        <taxon>Hymenochaetales</taxon>
        <taxon>Schizoporaceae</taxon>
        <taxon>Schizopora</taxon>
    </lineage>
</organism>
<evidence type="ECO:0000259" key="1">
    <source>
        <dbReference type="Pfam" id="PF12937"/>
    </source>
</evidence>
<evidence type="ECO:0000313" key="2">
    <source>
        <dbReference type="EMBL" id="KLO15339.1"/>
    </source>
</evidence>
<dbReference type="Gene3D" id="1.20.1280.50">
    <property type="match status" value="1"/>
</dbReference>
<reference evidence="2 3" key="1">
    <citation type="submission" date="2015-04" db="EMBL/GenBank/DDBJ databases">
        <title>Complete genome sequence of Schizopora paradoxa KUC8140, a cosmopolitan wood degrader in East Asia.</title>
        <authorList>
            <consortium name="DOE Joint Genome Institute"/>
            <person name="Min B."/>
            <person name="Park H."/>
            <person name="Jang Y."/>
            <person name="Kim J.-J."/>
            <person name="Kim K.H."/>
            <person name="Pangilinan J."/>
            <person name="Lipzen A."/>
            <person name="Riley R."/>
            <person name="Grigoriev I.V."/>
            <person name="Spatafora J.W."/>
            <person name="Choi I.-G."/>
        </authorList>
    </citation>
    <scope>NUCLEOTIDE SEQUENCE [LARGE SCALE GENOMIC DNA]</scope>
    <source>
        <strain evidence="2 3">KUC8140</strain>
    </source>
</reference>
<evidence type="ECO:0000313" key="3">
    <source>
        <dbReference type="Proteomes" id="UP000053477"/>
    </source>
</evidence>
<dbReference type="Pfam" id="PF12937">
    <property type="entry name" value="F-box-like"/>
    <property type="match status" value="1"/>
</dbReference>
<dbReference type="InterPro" id="IPR001810">
    <property type="entry name" value="F-box_dom"/>
</dbReference>
<dbReference type="InterPro" id="IPR032675">
    <property type="entry name" value="LRR_dom_sf"/>
</dbReference>
<dbReference type="SUPFAM" id="SSF52047">
    <property type="entry name" value="RNI-like"/>
    <property type="match status" value="1"/>
</dbReference>
<dbReference type="OrthoDB" id="2269034at2759"/>
<name>A0A0H2RTZ4_9AGAM</name>
<dbReference type="AlphaFoldDB" id="A0A0H2RTZ4"/>
<sequence length="558" mass="63441">MTVFSVPLAVLEYLCIICAQRIRAVVHGREVLQAEIFEECIVIMLWVECPFALLLRMTLYFSIHDGDDDYFTHAHHPDEVDTLLTPFLEPRRKPSSCTVPQCPSKNELLGHLLSSLPDELLAEIFSWCCPSISDQDTSLAFAALLLSQVSSRWRRIAHSTPRLWNYTHLIVHDRDVKAVLNLLRIWTTHAGALDVLIDIEFHERWNYPDSAPLPELFQQCVRAVQKSRPDRIHCAVNTNLDTAVDIVTHIWSGDSYGYPWLEEWNFWSSDGCYFTSRDEFSNSTSTSSRIEIRSSYCTPNFFAPNSYQAYADSLSYLCIEDDDHWQFLGCKSTLQILINFPNLLHLKVHLCLEDEDELAPVLLFPNGRRPFNLISFSLSFTDGLDIGLLLDALAMPSLRELELDGLLTADVERWPHLENFLAASTLSTRDVQNPGLHQLRLVNFDCFHVDLLGCLQHCSSTLEKLELDTCILSDLILTSMLTSAQRLRRLESLVLLSCNEISLSQLISIMYSVQCTSPDLQVYVNDCKAPSLSEREAALQTANLFLGPQYFVTEDPDG</sequence>
<dbReference type="Gene3D" id="3.80.10.10">
    <property type="entry name" value="Ribonuclease Inhibitor"/>
    <property type="match status" value="1"/>
</dbReference>
<dbReference type="InParanoid" id="A0A0H2RTZ4"/>
<dbReference type="SUPFAM" id="SSF81383">
    <property type="entry name" value="F-box domain"/>
    <property type="match status" value="1"/>
</dbReference>
<gene>
    <name evidence="2" type="ORF">SCHPADRAFT_995945</name>
</gene>
<dbReference type="InterPro" id="IPR036047">
    <property type="entry name" value="F-box-like_dom_sf"/>
</dbReference>
<proteinExistence type="predicted"/>
<keyword evidence="3" id="KW-1185">Reference proteome</keyword>
<feature type="domain" description="F-box" evidence="1">
    <location>
        <begin position="113"/>
        <end position="165"/>
    </location>
</feature>
<dbReference type="EMBL" id="KQ085931">
    <property type="protein sequence ID" value="KLO15339.1"/>
    <property type="molecule type" value="Genomic_DNA"/>
</dbReference>
<dbReference type="Proteomes" id="UP000053477">
    <property type="component" value="Unassembled WGS sequence"/>
</dbReference>
<accession>A0A0H2RTZ4</accession>
<protein>
    <recommendedName>
        <fullName evidence="1">F-box domain-containing protein</fullName>
    </recommendedName>
</protein>